<gene>
    <name evidence="2" type="ORF">PDE001_LOCUS5423</name>
</gene>
<organism evidence="2 3">
    <name type="scientific">Peronospora destructor</name>
    <dbReference type="NCBI Taxonomy" id="86335"/>
    <lineage>
        <taxon>Eukaryota</taxon>
        <taxon>Sar</taxon>
        <taxon>Stramenopiles</taxon>
        <taxon>Oomycota</taxon>
        <taxon>Peronosporomycetes</taxon>
        <taxon>Peronosporales</taxon>
        <taxon>Peronosporaceae</taxon>
        <taxon>Peronospora</taxon>
    </lineage>
</organism>
<evidence type="ECO:0008006" key="4">
    <source>
        <dbReference type="Google" id="ProtNLM"/>
    </source>
</evidence>
<feature type="signal peptide" evidence="1">
    <location>
        <begin position="1"/>
        <end position="22"/>
    </location>
</feature>
<reference evidence="2" key="1">
    <citation type="submission" date="2022-12" db="EMBL/GenBank/DDBJ databases">
        <authorList>
            <person name="Webb A."/>
        </authorList>
    </citation>
    <scope>NUCLEOTIDE SEQUENCE</scope>
    <source>
        <strain evidence="2">Pd1</strain>
    </source>
</reference>
<proteinExistence type="predicted"/>
<keyword evidence="3" id="KW-1185">Reference proteome</keyword>
<evidence type="ECO:0000313" key="3">
    <source>
        <dbReference type="Proteomes" id="UP001162029"/>
    </source>
</evidence>
<evidence type="ECO:0000256" key="1">
    <source>
        <dbReference type="SAM" id="SignalP"/>
    </source>
</evidence>
<sequence>MWTKSVMSMALAAFLAAQEASAAFYVPGVAPESWAAGDVVRLNVNKITSTKTLVPYEYYYLPYCKPAFITEQQENLGRDYGW</sequence>
<keyword evidence="1" id="KW-0732">Signal</keyword>
<feature type="chain" id="PRO_5043863711" description="Transmembrane 9 superfamily member" evidence="1">
    <location>
        <begin position="23"/>
        <end position="82"/>
    </location>
</feature>
<name>A0AAV0U949_9STRA</name>
<evidence type="ECO:0000313" key="2">
    <source>
        <dbReference type="EMBL" id="CAI5733516.1"/>
    </source>
</evidence>
<dbReference type="Proteomes" id="UP001162029">
    <property type="component" value="Unassembled WGS sequence"/>
</dbReference>
<accession>A0AAV0U949</accession>
<protein>
    <recommendedName>
        <fullName evidence="4">Transmembrane 9 superfamily member</fullName>
    </recommendedName>
</protein>
<dbReference type="AlphaFoldDB" id="A0AAV0U949"/>
<dbReference type="EMBL" id="CANTFM010000998">
    <property type="protein sequence ID" value="CAI5733516.1"/>
    <property type="molecule type" value="Genomic_DNA"/>
</dbReference>
<comment type="caution">
    <text evidence="2">The sequence shown here is derived from an EMBL/GenBank/DDBJ whole genome shotgun (WGS) entry which is preliminary data.</text>
</comment>